<dbReference type="SMART" id="SM00710">
    <property type="entry name" value="PbH1"/>
    <property type="match status" value="7"/>
</dbReference>
<evidence type="ECO:0000256" key="2">
    <source>
        <dbReference type="ARBA" id="ARBA00004496"/>
    </source>
</evidence>
<dbReference type="InterPro" id="IPR013783">
    <property type="entry name" value="Ig-like_fold"/>
</dbReference>
<dbReference type="PROSITE" id="PS50022">
    <property type="entry name" value="FA58C_3"/>
    <property type="match status" value="2"/>
</dbReference>
<protein>
    <recommendedName>
        <fullName evidence="8">F5/8 type C domain-containing protein</fullName>
    </recommendedName>
</protein>
<dbReference type="Proteomes" id="UP000660339">
    <property type="component" value="Unassembled WGS sequence"/>
</dbReference>
<evidence type="ECO:0000256" key="6">
    <source>
        <dbReference type="SAM" id="MobiDB-lite"/>
    </source>
</evidence>
<sequence>MNEHSTPPAPTGRASAPRRRTGLAAAAASSLLAGVALVAVAAYGTSSPDLQQVASISPFSIAGRGATVAFKEFEAEEQPTNGTILAHTRYYGQLASEASGRQAVVLDAVGEYVEFTLTAPADSINFRYSLPDNAAGTGRDATIDLRVNGSLLKTVPVTSKYSWYYGGYPFNNNPGDTNPHHFYDEQRSLLGSTYPVGTKIRLQVNSTAQSPTFTIDLADFEVVGGPKTKPTNAIDVVADFGADPNAGAADNTAKFQAAVDAGKAQGRIVWIPAGTYTVWDHIVVDGVTLQGAGMWHSVLTGRHPTQRNRAVGVYGKYVPNGGYTGPVRSHEANGPSRNVTLKDFAIIGDIRERVDDDQVNAMGGAMTNSVVDHVWMQHTKVGAWMDGPMDNFVIKNSVILDQTADGVNFHTGVTNSTVTQTFVRNTGDDGLAMWPDRIPNVNNTFSFNTVGVTVLANNIVSYGGRDIKITDNVVADTITNGGGIHIGNRYPGVNSGAGTAVAGTFTVSRNTLIRTGNSDFNWNFGVGAIWFSGLNEPIAGATINITDTDILDSSYAALHWIEGGASGIHFKNVRIIGAGTYALQVQSQGQATFENVTATGIAQSNPIHNCVGPSFQITQIGTNSGWFANPPACTGIWPTPVWTGGPTTPPSNSPAPSNSPPPATAQLSLSTSNLVFGTQNVGTTSAAQTVTVSNTGTVTANLSGVAVSGDFARTTNCGTTLAAGASCTASVTFTPTATGTRNGQLSVGSNAQGNPHVVNLTGSGFNPNGNLAAGRPTTQTSQTQSYGSGNAVDGDVNTYWESVNNAFPQSITVDLGTAATVNQVVLKLPPSWGTRTETVQVLGSTDGSNFSSLAGAAGYTFNPATGNSATINFTAGSRRYVRVTVTGNTGWPAGQFSEFEVYGNGTPPPQTPAIGLSSSSLSFANQTVGSTSGAQSVTVTNTGTAAATLGAVNVSGDYARTTTCGSSLAAGASCTISVTFTPTASGARSGSVSFTSNATGSPHTINLSGNGVTTNTNLALNRPVTESGHADVYGAGNAVDGNVNSYWESLNNAWPQTITVDLGATTSVSRVVLKLPPASSWATRTQTLSVLGSTNGSSFSTVKASAGYVFNPSSANTVTITFTATSQRYLRLSFTGNTGWPAGQLSEYEVYAS</sequence>
<dbReference type="Pfam" id="PF22544">
    <property type="entry name" value="HYDIN_VesB_CFA65-like_Ig"/>
    <property type="match status" value="2"/>
</dbReference>
<dbReference type="SMART" id="SM00231">
    <property type="entry name" value="FA58C"/>
    <property type="match status" value="2"/>
</dbReference>
<name>A0A8J3PI84_9ACTN</name>
<feature type="region of interest" description="Disordered" evidence="6">
    <location>
        <begin position="639"/>
        <end position="665"/>
    </location>
</feature>
<keyword evidence="7" id="KW-0472">Membrane</keyword>
<dbReference type="InterPro" id="IPR000421">
    <property type="entry name" value="FA58C"/>
</dbReference>
<keyword evidence="4" id="KW-0969">Cilium</keyword>
<dbReference type="GO" id="GO:0005737">
    <property type="term" value="C:cytoplasm"/>
    <property type="evidence" value="ECO:0007669"/>
    <property type="project" value="UniProtKB-SubCell"/>
</dbReference>
<dbReference type="InterPro" id="IPR012334">
    <property type="entry name" value="Pectin_lyas_fold"/>
</dbReference>
<dbReference type="InterPro" id="IPR033801">
    <property type="entry name" value="CBM6-CBM35-CBM36-like_1"/>
</dbReference>
<evidence type="ECO:0000256" key="7">
    <source>
        <dbReference type="SAM" id="Phobius"/>
    </source>
</evidence>
<dbReference type="SUPFAM" id="SSF51126">
    <property type="entry name" value="Pectin lyase-like"/>
    <property type="match status" value="1"/>
</dbReference>
<accession>A0A8J3PI84</accession>
<dbReference type="AlphaFoldDB" id="A0A8J3PI84"/>
<evidence type="ECO:0000256" key="3">
    <source>
        <dbReference type="ARBA" id="ARBA00022490"/>
    </source>
</evidence>
<keyword evidence="10" id="KW-1185">Reference proteome</keyword>
<dbReference type="CDD" id="cd14490">
    <property type="entry name" value="CBM6-CBM35-CBM36_like_1"/>
    <property type="match status" value="1"/>
</dbReference>
<evidence type="ECO:0000256" key="4">
    <source>
        <dbReference type="ARBA" id="ARBA00023069"/>
    </source>
</evidence>
<comment type="caution">
    <text evidence="9">The sequence shown here is derived from an EMBL/GenBank/DDBJ whole genome shotgun (WGS) entry which is preliminary data.</text>
</comment>
<gene>
    <name evidence="9" type="ORF">Cme02nite_44680</name>
</gene>
<feature type="region of interest" description="Disordered" evidence="6">
    <location>
        <begin position="1"/>
        <end position="20"/>
    </location>
</feature>
<organism evidence="9 10">
    <name type="scientific">Catellatospora methionotrophica</name>
    <dbReference type="NCBI Taxonomy" id="121620"/>
    <lineage>
        <taxon>Bacteria</taxon>
        <taxon>Bacillati</taxon>
        <taxon>Actinomycetota</taxon>
        <taxon>Actinomycetes</taxon>
        <taxon>Micromonosporales</taxon>
        <taxon>Micromonosporaceae</taxon>
        <taxon>Catellatospora</taxon>
    </lineage>
</organism>
<feature type="transmembrane region" description="Helical" evidence="7">
    <location>
        <begin position="21"/>
        <end position="43"/>
    </location>
</feature>
<dbReference type="Gene3D" id="2.60.120.260">
    <property type="entry name" value="Galactose-binding domain-like"/>
    <property type="match status" value="3"/>
</dbReference>
<dbReference type="SUPFAM" id="SSF49785">
    <property type="entry name" value="Galactose-binding domain-like"/>
    <property type="match status" value="2"/>
</dbReference>
<dbReference type="InterPro" id="IPR053879">
    <property type="entry name" value="HYDIN_VesB_CFA65-like_Ig"/>
</dbReference>
<keyword evidence="3" id="KW-0963">Cytoplasm</keyword>
<keyword evidence="5" id="KW-0966">Cell projection</keyword>
<proteinExistence type="predicted"/>
<dbReference type="EMBL" id="BONJ01000026">
    <property type="protein sequence ID" value="GIG16136.1"/>
    <property type="molecule type" value="Genomic_DNA"/>
</dbReference>
<dbReference type="InterPro" id="IPR055149">
    <property type="entry name" value="Agl_cat_D2"/>
</dbReference>
<dbReference type="Gene3D" id="2.160.20.10">
    <property type="entry name" value="Single-stranded right-handed beta-helix, Pectin lyase-like"/>
    <property type="match status" value="1"/>
</dbReference>
<dbReference type="Pfam" id="PF22633">
    <property type="entry name" value="F5_F8_type_C_2"/>
    <property type="match status" value="2"/>
</dbReference>
<dbReference type="RefSeq" id="WP_166387646.1">
    <property type="nucleotide sequence ID" value="NZ_BAAATT010000010.1"/>
</dbReference>
<dbReference type="InterPro" id="IPR011050">
    <property type="entry name" value="Pectin_lyase_fold/virulence"/>
</dbReference>
<dbReference type="Pfam" id="PF22815">
    <property type="entry name" value="CatAgl_D1"/>
    <property type="match status" value="1"/>
</dbReference>
<dbReference type="Gene3D" id="2.60.40.10">
    <property type="entry name" value="Immunoglobulins"/>
    <property type="match status" value="2"/>
</dbReference>
<feature type="domain" description="F5/8 type C" evidence="8">
    <location>
        <begin position="999"/>
        <end position="1153"/>
    </location>
</feature>
<dbReference type="NCBIfam" id="NF012200">
    <property type="entry name" value="choice_anch_D"/>
    <property type="match status" value="2"/>
</dbReference>
<keyword evidence="7" id="KW-1133">Transmembrane helix</keyword>
<dbReference type="InterPro" id="IPR006626">
    <property type="entry name" value="PbH1"/>
</dbReference>
<feature type="compositionally biased region" description="Pro residues" evidence="6">
    <location>
        <begin position="647"/>
        <end position="663"/>
    </location>
</feature>
<reference evidence="9" key="1">
    <citation type="submission" date="2021-01" db="EMBL/GenBank/DDBJ databases">
        <title>Whole genome shotgun sequence of Catellatospora methionotrophica NBRC 14553.</title>
        <authorList>
            <person name="Komaki H."/>
            <person name="Tamura T."/>
        </authorList>
    </citation>
    <scope>NUCLEOTIDE SEQUENCE</scope>
    <source>
        <strain evidence="9">NBRC 14553</strain>
    </source>
</reference>
<evidence type="ECO:0000313" key="10">
    <source>
        <dbReference type="Proteomes" id="UP000660339"/>
    </source>
</evidence>
<dbReference type="Pfam" id="PF22816">
    <property type="entry name" value="CatAgl_D2"/>
    <property type="match status" value="1"/>
</dbReference>
<evidence type="ECO:0000259" key="8">
    <source>
        <dbReference type="PROSITE" id="PS50022"/>
    </source>
</evidence>
<feature type="domain" description="F5/8 type C" evidence="8">
    <location>
        <begin position="753"/>
        <end position="904"/>
    </location>
</feature>
<keyword evidence="7" id="KW-0812">Transmembrane</keyword>
<evidence type="ECO:0000313" key="9">
    <source>
        <dbReference type="EMBL" id="GIG16136.1"/>
    </source>
</evidence>
<dbReference type="InterPro" id="IPR008979">
    <property type="entry name" value="Galactose-bd-like_sf"/>
</dbReference>
<comment type="subcellular location">
    <subcellularLocation>
        <location evidence="1">Cell projection</location>
        <location evidence="1">Cilium</location>
    </subcellularLocation>
    <subcellularLocation>
        <location evidence="2">Cytoplasm</location>
    </subcellularLocation>
</comment>
<evidence type="ECO:0000256" key="5">
    <source>
        <dbReference type="ARBA" id="ARBA00023273"/>
    </source>
</evidence>
<dbReference type="GO" id="GO:0005975">
    <property type="term" value="P:carbohydrate metabolic process"/>
    <property type="evidence" value="ECO:0007669"/>
    <property type="project" value="UniProtKB-ARBA"/>
</dbReference>
<evidence type="ECO:0000256" key="1">
    <source>
        <dbReference type="ARBA" id="ARBA00004138"/>
    </source>
</evidence>